<organism evidence="3 4">
    <name type="scientific">Halomonas caseinilytica</name>
    <dbReference type="NCBI Taxonomy" id="438744"/>
    <lineage>
        <taxon>Bacteria</taxon>
        <taxon>Pseudomonadati</taxon>
        <taxon>Pseudomonadota</taxon>
        <taxon>Gammaproteobacteria</taxon>
        <taxon>Oceanospirillales</taxon>
        <taxon>Halomonadaceae</taxon>
        <taxon>Halomonas</taxon>
    </lineage>
</organism>
<gene>
    <name evidence="3" type="ORF">SAMN05192556_103159</name>
</gene>
<dbReference type="AlphaFoldDB" id="A0A1M6SYZ4"/>
<sequence>MQRLTTLLSAAVLTTGLMAGVAQAQDSSTATNQAQTQAQTQTQNFSDEQLQKFADASKDIAAISQDYTKQLQGAEGEEAQQSIREEANSKMIEAVEGSGLEVETFNAIGQAVQQDPELMQQVQEMTQGQ</sequence>
<dbReference type="InterPro" id="IPR025433">
    <property type="entry name" value="DUF4168"/>
</dbReference>
<feature type="signal peptide" evidence="1">
    <location>
        <begin position="1"/>
        <end position="24"/>
    </location>
</feature>
<dbReference type="RefSeq" id="WP_064699232.1">
    <property type="nucleotide sequence ID" value="NZ_BDEO01000006.1"/>
</dbReference>
<proteinExistence type="predicted"/>
<evidence type="ECO:0000313" key="3">
    <source>
        <dbReference type="EMBL" id="SHK49924.1"/>
    </source>
</evidence>
<reference evidence="4" key="1">
    <citation type="submission" date="2016-11" db="EMBL/GenBank/DDBJ databases">
        <authorList>
            <person name="Varghese N."/>
            <person name="Submissions S."/>
        </authorList>
    </citation>
    <scope>NUCLEOTIDE SEQUENCE [LARGE SCALE GENOMIC DNA]</scope>
    <source>
        <strain evidence="4">ALO Sharm</strain>
    </source>
</reference>
<evidence type="ECO:0000256" key="1">
    <source>
        <dbReference type="SAM" id="SignalP"/>
    </source>
</evidence>
<dbReference type="Pfam" id="PF13767">
    <property type="entry name" value="DUF4168"/>
    <property type="match status" value="1"/>
</dbReference>
<evidence type="ECO:0000313" key="4">
    <source>
        <dbReference type="Proteomes" id="UP000184248"/>
    </source>
</evidence>
<dbReference type="EMBL" id="FRAL01000003">
    <property type="protein sequence ID" value="SHK49924.1"/>
    <property type="molecule type" value="Genomic_DNA"/>
</dbReference>
<name>A0A1M6SYZ4_9GAMM</name>
<keyword evidence="4" id="KW-1185">Reference proteome</keyword>
<protein>
    <recommendedName>
        <fullName evidence="2">DUF4168 domain-containing protein</fullName>
    </recommendedName>
</protein>
<dbReference type="Proteomes" id="UP000184248">
    <property type="component" value="Unassembled WGS sequence"/>
</dbReference>
<feature type="domain" description="DUF4168" evidence="2">
    <location>
        <begin position="46"/>
        <end position="122"/>
    </location>
</feature>
<evidence type="ECO:0000259" key="2">
    <source>
        <dbReference type="Pfam" id="PF13767"/>
    </source>
</evidence>
<dbReference type="OrthoDB" id="6900175at2"/>
<accession>A0A1M6SYZ4</accession>
<feature type="chain" id="PRO_5009920973" description="DUF4168 domain-containing protein" evidence="1">
    <location>
        <begin position="25"/>
        <end position="129"/>
    </location>
</feature>
<keyword evidence="1" id="KW-0732">Signal</keyword>